<keyword evidence="3" id="KW-1185">Reference proteome</keyword>
<evidence type="ECO:0000313" key="2">
    <source>
        <dbReference type="EMBL" id="KAF2418388.1"/>
    </source>
</evidence>
<evidence type="ECO:0000256" key="1">
    <source>
        <dbReference type="SAM" id="MobiDB-lite"/>
    </source>
</evidence>
<sequence>MGFFSILGCSLKYKRWRSPPSLRTPSSHRTNSTLPLTKRFETPAYCLRKSTLSLPSTTTSTKTMGLFSFLAKESKSSHSKPSRSSSSSGRRDSSSRYQPSSDWSREYDFSSGRGAGTFSAARLPEPRVRRSSHGPFSAHGIFYNEKPHYREVNEKDNWEGIRPGGRVGQTTFRMGYGPGYTSKGHTKW</sequence>
<evidence type="ECO:0000313" key="3">
    <source>
        <dbReference type="Proteomes" id="UP000800235"/>
    </source>
</evidence>
<protein>
    <submittedName>
        <fullName evidence="2">Uncharacterized protein</fullName>
    </submittedName>
</protein>
<dbReference type="AlphaFoldDB" id="A0A9P4NF15"/>
<feature type="region of interest" description="Disordered" evidence="1">
    <location>
        <begin position="76"/>
        <end position="139"/>
    </location>
</feature>
<gene>
    <name evidence="2" type="ORF">EJ08DRAFT_707353</name>
</gene>
<name>A0A9P4NF15_9PEZI</name>
<dbReference type="Proteomes" id="UP000800235">
    <property type="component" value="Unassembled WGS sequence"/>
</dbReference>
<dbReference type="EMBL" id="MU007129">
    <property type="protein sequence ID" value="KAF2418388.1"/>
    <property type="molecule type" value="Genomic_DNA"/>
</dbReference>
<accession>A0A9P4NF15</accession>
<proteinExistence type="predicted"/>
<reference evidence="2" key="1">
    <citation type="journal article" date="2020" name="Stud. Mycol.">
        <title>101 Dothideomycetes genomes: a test case for predicting lifestyles and emergence of pathogens.</title>
        <authorList>
            <person name="Haridas S."/>
            <person name="Albert R."/>
            <person name="Binder M."/>
            <person name="Bloem J."/>
            <person name="Labutti K."/>
            <person name="Salamov A."/>
            <person name="Andreopoulos B."/>
            <person name="Baker S."/>
            <person name="Barry K."/>
            <person name="Bills G."/>
            <person name="Bluhm B."/>
            <person name="Cannon C."/>
            <person name="Castanera R."/>
            <person name="Culley D."/>
            <person name="Daum C."/>
            <person name="Ezra D."/>
            <person name="Gonzalez J."/>
            <person name="Henrissat B."/>
            <person name="Kuo A."/>
            <person name="Liang C."/>
            <person name="Lipzen A."/>
            <person name="Lutzoni F."/>
            <person name="Magnuson J."/>
            <person name="Mondo S."/>
            <person name="Nolan M."/>
            <person name="Ohm R."/>
            <person name="Pangilinan J."/>
            <person name="Park H.-J."/>
            <person name="Ramirez L."/>
            <person name="Alfaro M."/>
            <person name="Sun H."/>
            <person name="Tritt A."/>
            <person name="Yoshinaga Y."/>
            <person name="Zwiers L.-H."/>
            <person name="Turgeon B."/>
            <person name="Goodwin S."/>
            <person name="Spatafora J."/>
            <person name="Crous P."/>
            <person name="Grigoriev I."/>
        </authorList>
    </citation>
    <scope>NUCLEOTIDE SEQUENCE</scope>
    <source>
        <strain evidence="2">CBS 130266</strain>
    </source>
</reference>
<comment type="caution">
    <text evidence="2">The sequence shown here is derived from an EMBL/GenBank/DDBJ whole genome shotgun (WGS) entry which is preliminary data.</text>
</comment>
<organism evidence="2 3">
    <name type="scientific">Tothia fuscella</name>
    <dbReference type="NCBI Taxonomy" id="1048955"/>
    <lineage>
        <taxon>Eukaryota</taxon>
        <taxon>Fungi</taxon>
        <taxon>Dikarya</taxon>
        <taxon>Ascomycota</taxon>
        <taxon>Pezizomycotina</taxon>
        <taxon>Dothideomycetes</taxon>
        <taxon>Pleosporomycetidae</taxon>
        <taxon>Venturiales</taxon>
        <taxon>Cylindrosympodiaceae</taxon>
        <taxon>Tothia</taxon>
    </lineage>
</organism>